<comment type="caution">
    <text evidence="2">The sequence shown here is derived from an EMBL/GenBank/DDBJ whole genome shotgun (WGS) entry which is preliminary data.</text>
</comment>
<dbReference type="AlphaFoldDB" id="A0A6B0SKX4"/>
<dbReference type="Proteomes" id="UP000471521">
    <property type="component" value="Unassembled WGS sequence"/>
</dbReference>
<dbReference type="EMBL" id="WUUU01000032">
    <property type="protein sequence ID" value="MXR20193.1"/>
    <property type="molecule type" value="Genomic_DNA"/>
</dbReference>
<sequence length="261" mass="27942">MNLSRYSKLAVALVVVLAFAVVPAAAVSISGDTPASVESGQQQETTYEFTGLFEDYERWTLQMETGLTDVTWQVVTYDNAGNQVDESTLTGQEASYQLDAADNVVRAEVTVVGTTPSSNAWSWSYDPPQRITYAEFAQSQEGGASNTLETYNARPYTAESQQARTAIEDAEDAVEDAQSSGAGVSGAESDLEDAIQFYNGGQFEQAISNAEDAESAANDAASSAQRTDLIIMVGAALVVLLLLGGGVYWYLQQQDSYDKLG</sequence>
<keyword evidence="1" id="KW-1133">Transmembrane helix</keyword>
<keyword evidence="1" id="KW-0812">Transmembrane</keyword>
<gene>
    <name evidence="2" type="ORF">GRX66_06090</name>
</gene>
<keyword evidence="1" id="KW-0472">Membrane</keyword>
<evidence type="ECO:0000256" key="1">
    <source>
        <dbReference type="SAM" id="Phobius"/>
    </source>
</evidence>
<feature type="transmembrane region" description="Helical" evidence="1">
    <location>
        <begin position="229"/>
        <end position="251"/>
    </location>
</feature>
<dbReference type="RefSeq" id="WP_159525748.1">
    <property type="nucleotide sequence ID" value="NZ_WUUU01000032.1"/>
</dbReference>
<dbReference type="OrthoDB" id="342245at2157"/>
<protein>
    <submittedName>
        <fullName evidence="2">Uncharacterized protein</fullName>
    </submittedName>
</protein>
<reference evidence="2 3" key="1">
    <citation type="submission" date="2019-12" db="EMBL/GenBank/DDBJ databases">
        <title>Isolation and characterization of three novel carbon monoxide-oxidizing members of Halobacteria from salione crusts and soils.</title>
        <authorList>
            <person name="Myers M.R."/>
            <person name="King G.M."/>
        </authorList>
    </citation>
    <scope>NUCLEOTIDE SEQUENCE [LARGE SCALE GENOMIC DNA]</scope>
    <source>
        <strain evidence="2 3">PCN9</strain>
    </source>
</reference>
<organism evidence="2 3">
    <name type="scientific">Halobacterium bonnevillei</name>
    <dbReference type="NCBI Taxonomy" id="2692200"/>
    <lineage>
        <taxon>Archaea</taxon>
        <taxon>Methanobacteriati</taxon>
        <taxon>Methanobacteriota</taxon>
        <taxon>Stenosarchaea group</taxon>
        <taxon>Halobacteria</taxon>
        <taxon>Halobacteriales</taxon>
        <taxon>Halobacteriaceae</taxon>
        <taxon>Halobacterium</taxon>
    </lineage>
</organism>
<name>A0A6B0SKX4_9EURY</name>
<evidence type="ECO:0000313" key="2">
    <source>
        <dbReference type="EMBL" id="MXR20193.1"/>
    </source>
</evidence>
<keyword evidence="3" id="KW-1185">Reference proteome</keyword>
<proteinExistence type="predicted"/>
<evidence type="ECO:0000313" key="3">
    <source>
        <dbReference type="Proteomes" id="UP000471521"/>
    </source>
</evidence>
<accession>A0A6B0SKX4</accession>